<evidence type="ECO:0000256" key="1">
    <source>
        <dbReference type="SAM" id="Phobius"/>
    </source>
</evidence>
<keyword evidence="3" id="KW-1185">Reference proteome</keyword>
<protein>
    <submittedName>
        <fullName evidence="2">Pilus assembly protein</fullName>
    </submittedName>
</protein>
<evidence type="ECO:0000313" key="3">
    <source>
        <dbReference type="Proteomes" id="UP000280434"/>
    </source>
</evidence>
<dbReference type="OrthoDB" id="9240255at2"/>
<dbReference type="PROSITE" id="PS00409">
    <property type="entry name" value="PROKAR_NTER_METHYL"/>
    <property type="match status" value="1"/>
</dbReference>
<dbReference type="Pfam" id="PF07963">
    <property type="entry name" value="N_methyl"/>
    <property type="match status" value="1"/>
</dbReference>
<evidence type="ECO:0000313" key="2">
    <source>
        <dbReference type="EMBL" id="RKP51051.1"/>
    </source>
</evidence>
<keyword evidence="1" id="KW-1133">Transmembrane helix</keyword>
<gene>
    <name evidence="2" type="ORF">D7S89_08360</name>
</gene>
<organism evidence="2 3">
    <name type="scientific">Trinickia fusca</name>
    <dbReference type="NCBI Taxonomy" id="2419777"/>
    <lineage>
        <taxon>Bacteria</taxon>
        <taxon>Pseudomonadati</taxon>
        <taxon>Pseudomonadota</taxon>
        <taxon>Betaproteobacteria</taxon>
        <taxon>Burkholderiales</taxon>
        <taxon>Burkholderiaceae</taxon>
        <taxon>Trinickia</taxon>
    </lineage>
</organism>
<sequence>MGWYMVKCKKLFRKRREQGLTLIEASMVLALSAVVVAGVMLYYQSASDNNRLQSALGELGSIQTAVQTLYAGQSDYTNLSNVVLKGNSSIPPSMQDATTGDLKNPWNGAVTVAVDAVKTNYDVTFEGIPVGACAAFASQQLGSQMVSISVNGATTPSTTPLSPSDAQTACNTGAAANGLAKIEWVLK</sequence>
<reference evidence="2 3" key="1">
    <citation type="submission" date="2018-10" db="EMBL/GenBank/DDBJ databases">
        <title>Paraburkholderia sp. 7MK8-2, isolated from soil.</title>
        <authorList>
            <person name="Gao Z.-H."/>
            <person name="Qiu L.-H."/>
        </authorList>
    </citation>
    <scope>NUCLEOTIDE SEQUENCE [LARGE SCALE GENOMIC DNA]</scope>
    <source>
        <strain evidence="2 3">7MK8-2</strain>
    </source>
</reference>
<dbReference type="Proteomes" id="UP000280434">
    <property type="component" value="Unassembled WGS sequence"/>
</dbReference>
<accession>A0A494XMU2</accession>
<dbReference type="InterPro" id="IPR007971">
    <property type="entry name" value="Bundlin"/>
</dbReference>
<dbReference type="AlphaFoldDB" id="A0A494XMU2"/>
<keyword evidence="1" id="KW-0472">Membrane</keyword>
<dbReference type="InterPro" id="IPR012902">
    <property type="entry name" value="N_methyl_site"/>
</dbReference>
<dbReference type="SUPFAM" id="SSF54523">
    <property type="entry name" value="Pili subunits"/>
    <property type="match status" value="1"/>
</dbReference>
<keyword evidence="1" id="KW-0812">Transmembrane</keyword>
<name>A0A494XMU2_9BURK</name>
<proteinExistence type="predicted"/>
<dbReference type="Pfam" id="PF05307">
    <property type="entry name" value="Bundlin"/>
    <property type="match status" value="1"/>
</dbReference>
<dbReference type="InterPro" id="IPR045584">
    <property type="entry name" value="Pilin-like"/>
</dbReference>
<dbReference type="Gene3D" id="3.30.1690.10">
    <property type="entry name" value="TcpA-like pilin"/>
    <property type="match status" value="1"/>
</dbReference>
<dbReference type="GO" id="GO:0009289">
    <property type="term" value="C:pilus"/>
    <property type="evidence" value="ECO:0007669"/>
    <property type="project" value="InterPro"/>
</dbReference>
<comment type="caution">
    <text evidence="2">The sequence shown here is derived from an EMBL/GenBank/DDBJ whole genome shotgun (WGS) entry which is preliminary data.</text>
</comment>
<dbReference type="EMBL" id="RBZV01000002">
    <property type="protein sequence ID" value="RKP51051.1"/>
    <property type="molecule type" value="Genomic_DNA"/>
</dbReference>
<feature type="transmembrane region" description="Helical" evidence="1">
    <location>
        <begin position="21"/>
        <end position="43"/>
    </location>
</feature>